<keyword evidence="3" id="KW-1185">Reference proteome</keyword>
<name>A0ABV2KE53_SPOPS</name>
<feature type="region of interest" description="Disordered" evidence="1">
    <location>
        <begin position="117"/>
        <end position="137"/>
    </location>
</feature>
<sequence>MGGWIKFHRKILDNEIWQDVTAFRLFTLLLLKASHKDGMKTRGIEVNRGQYLRAYSKLAEDLEYMEGRGYKKVSKSTVERKVKKLVDASMVSVSETVSGTLFTITKYDDYQGADDVNEITSGTDNETNVGRTRDDRGTNVVQEQELKNLRTKELKNKDIKNSHKQVYDEDSPPFILADFFYKEILKNDPKRKEPNLQTWSDDIRKMIELDKRDKKEIGELMRWVQQDEFERANVLSPSKLRTRYTSLLLKMKNPKKSNVTSIKAPVYERSVTDGITSKRNEQNPSAFGNVRLFK</sequence>
<comment type="caution">
    <text evidence="2">The sequence shown here is derived from an EMBL/GenBank/DDBJ whole genome shotgun (WGS) entry which is preliminary data.</text>
</comment>
<dbReference type="RefSeq" id="WP_354313976.1">
    <property type="nucleotide sequence ID" value="NZ_JBEPME010000005.1"/>
</dbReference>
<dbReference type="Proteomes" id="UP001549104">
    <property type="component" value="Unassembled WGS sequence"/>
</dbReference>
<evidence type="ECO:0000313" key="3">
    <source>
        <dbReference type="Proteomes" id="UP001549104"/>
    </source>
</evidence>
<protein>
    <recommendedName>
        <fullName evidence="4">DNA replication protein DnaD</fullName>
    </recommendedName>
</protein>
<organism evidence="2 3">
    <name type="scientific">Sporosarcina psychrophila</name>
    <name type="common">Bacillus psychrophilus</name>
    <dbReference type="NCBI Taxonomy" id="1476"/>
    <lineage>
        <taxon>Bacteria</taxon>
        <taxon>Bacillati</taxon>
        <taxon>Bacillota</taxon>
        <taxon>Bacilli</taxon>
        <taxon>Bacillales</taxon>
        <taxon>Caryophanaceae</taxon>
        <taxon>Sporosarcina</taxon>
    </lineage>
</organism>
<reference evidence="2 3" key="1">
    <citation type="submission" date="2024-06" db="EMBL/GenBank/DDBJ databases">
        <title>Sorghum-associated microbial communities from plants grown in Nebraska, USA.</title>
        <authorList>
            <person name="Schachtman D."/>
        </authorList>
    </citation>
    <scope>NUCLEOTIDE SEQUENCE [LARGE SCALE GENOMIC DNA]</scope>
    <source>
        <strain evidence="2 3">1288</strain>
    </source>
</reference>
<gene>
    <name evidence="2" type="ORF">ABIC55_003460</name>
</gene>
<proteinExistence type="predicted"/>
<feature type="compositionally biased region" description="Polar residues" evidence="1">
    <location>
        <begin position="118"/>
        <end position="130"/>
    </location>
</feature>
<accession>A0ABV2KE53</accession>
<evidence type="ECO:0000313" key="2">
    <source>
        <dbReference type="EMBL" id="MET3658343.1"/>
    </source>
</evidence>
<evidence type="ECO:0000256" key="1">
    <source>
        <dbReference type="SAM" id="MobiDB-lite"/>
    </source>
</evidence>
<evidence type="ECO:0008006" key="4">
    <source>
        <dbReference type="Google" id="ProtNLM"/>
    </source>
</evidence>
<dbReference type="EMBL" id="JBEPME010000005">
    <property type="protein sequence ID" value="MET3658343.1"/>
    <property type="molecule type" value="Genomic_DNA"/>
</dbReference>